<organism evidence="2 3">
    <name type="scientific">Allomesorhizobium camelthorni</name>
    <dbReference type="NCBI Taxonomy" id="475069"/>
    <lineage>
        <taxon>Bacteria</taxon>
        <taxon>Pseudomonadati</taxon>
        <taxon>Pseudomonadota</taxon>
        <taxon>Alphaproteobacteria</taxon>
        <taxon>Hyphomicrobiales</taxon>
        <taxon>Phyllobacteriaceae</taxon>
        <taxon>Allomesorhizobium</taxon>
    </lineage>
</organism>
<dbReference type="Gene3D" id="3.60.15.10">
    <property type="entry name" value="Ribonuclease Z/Hydroxyacylglutathione hydrolase-like"/>
    <property type="match status" value="1"/>
</dbReference>
<dbReference type="Pfam" id="PF12706">
    <property type="entry name" value="Lactamase_B_2"/>
    <property type="match status" value="1"/>
</dbReference>
<evidence type="ECO:0000313" key="2">
    <source>
        <dbReference type="EMBL" id="NGO54064.1"/>
    </source>
</evidence>
<feature type="domain" description="Metallo-beta-lactamase" evidence="1">
    <location>
        <begin position="41"/>
        <end position="95"/>
    </location>
</feature>
<dbReference type="InterPro" id="IPR001279">
    <property type="entry name" value="Metallo-B-lactamas"/>
</dbReference>
<dbReference type="AlphaFoldDB" id="A0A6G4WHI4"/>
<dbReference type="InterPro" id="IPR036866">
    <property type="entry name" value="RibonucZ/Hydroxyglut_hydro"/>
</dbReference>
<proteinExistence type="predicted"/>
<dbReference type="RefSeq" id="WP_165032044.1">
    <property type="nucleotide sequence ID" value="NZ_JAAKZF010000043.1"/>
</dbReference>
<evidence type="ECO:0000313" key="3">
    <source>
        <dbReference type="Proteomes" id="UP001642900"/>
    </source>
</evidence>
<dbReference type="Proteomes" id="UP001642900">
    <property type="component" value="Unassembled WGS sequence"/>
</dbReference>
<sequence>MIYLVQPRLVNEPFSDPCVFLDFRFGRRAMLFDIGDLTPLAPREIARVTHVFVSHMHMDHFTGFDRLLCLKLHKTDTVHFIGPPGLGDAVDAKLKAYTWNLLDAHSADFVIVASEWSRGGFTQCGTFHARDAFRRGDAVQQMKRTFVEQGLEEVAETQLMIRTDYQSFDDYWTPIAAGEGPLGKYVATLDAAERARTDAAVRDAYPMLAAFVRSTTSAPTGRRSAS</sequence>
<evidence type="ECO:0000259" key="1">
    <source>
        <dbReference type="Pfam" id="PF12706"/>
    </source>
</evidence>
<comment type="caution">
    <text evidence="2">The sequence shown here is derived from an EMBL/GenBank/DDBJ whole genome shotgun (WGS) entry which is preliminary data.</text>
</comment>
<gene>
    <name evidence="2" type="ORF">G6N73_23440</name>
</gene>
<protein>
    <recommendedName>
        <fullName evidence="1">Metallo-beta-lactamase domain-containing protein</fullName>
    </recommendedName>
</protein>
<dbReference type="EMBL" id="JAAKZF010000043">
    <property type="protein sequence ID" value="NGO54064.1"/>
    <property type="molecule type" value="Genomic_DNA"/>
</dbReference>
<name>A0A6G4WHI4_9HYPH</name>
<accession>A0A6G4WHI4</accession>
<dbReference type="SUPFAM" id="SSF56281">
    <property type="entry name" value="Metallo-hydrolase/oxidoreductase"/>
    <property type="match status" value="1"/>
</dbReference>
<keyword evidence="3" id="KW-1185">Reference proteome</keyword>
<reference evidence="2 3" key="1">
    <citation type="submission" date="2020-02" db="EMBL/GenBank/DDBJ databases">
        <title>Genome sequence of strain CCNWXJ40-4.</title>
        <authorList>
            <person name="Gao J."/>
            <person name="Sun J."/>
        </authorList>
    </citation>
    <scope>NUCLEOTIDE SEQUENCE [LARGE SCALE GENOMIC DNA]</scope>
    <source>
        <strain evidence="2 3">CCNWXJ 40-4</strain>
    </source>
</reference>